<gene>
    <name evidence="1" type="ORF">JET18_07090</name>
</gene>
<keyword evidence="2" id="KW-1185">Reference proteome</keyword>
<accession>A0ABS1QDB5</accession>
<reference evidence="1 2" key="1">
    <citation type="submission" date="2020-12" db="EMBL/GenBank/DDBJ databases">
        <title>Chryseobacterium endoalhailicus sp. nov., isolated from seed of leguminous plant.</title>
        <authorList>
            <person name="Zhang X."/>
        </authorList>
    </citation>
    <scope>NUCLEOTIDE SEQUENCE [LARGE SCALE GENOMIC DNA]</scope>
    <source>
        <strain evidence="1 2">L7</strain>
    </source>
</reference>
<dbReference type="Proteomes" id="UP000661696">
    <property type="component" value="Unassembled WGS sequence"/>
</dbReference>
<dbReference type="EMBL" id="JAELVM010000001">
    <property type="protein sequence ID" value="MBL1220597.1"/>
    <property type="molecule type" value="Genomic_DNA"/>
</dbReference>
<comment type="caution">
    <text evidence="1">The sequence shown here is derived from an EMBL/GenBank/DDBJ whole genome shotgun (WGS) entry which is preliminary data.</text>
</comment>
<evidence type="ECO:0000313" key="2">
    <source>
        <dbReference type="Proteomes" id="UP000661696"/>
    </source>
</evidence>
<protein>
    <submittedName>
        <fullName evidence="1">Uncharacterized protein</fullName>
    </submittedName>
</protein>
<proteinExistence type="predicted"/>
<sequence>MKNWLIGFKPKDEYFRCPEYFGNIEFETDDYFEMLSFILSEPNRDYDFYFKNKNNSQYRKGMILIHNNSMYLGIGATENYKNYLVDKLTEEYDKPPLVSNQLPYY</sequence>
<evidence type="ECO:0000313" key="1">
    <source>
        <dbReference type="EMBL" id="MBL1220597.1"/>
    </source>
</evidence>
<name>A0ABS1QDB5_9FLAO</name>
<organism evidence="1 2">
    <name type="scientific">Chryseobacterium endalhagicum</name>
    <dbReference type="NCBI Taxonomy" id="2797638"/>
    <lineage>
        <taxon>Bacteria</taxon>
        <taxon>Pseudomonadati</taxon>
        <taxon>Bacteroidota</taxon>
        <taxon>Flavobacteriia</taxon>
        <taxon>Flavobacteriales</taxon>
        <taxon>Weeksellaceae</taxon>
        <taxon>Chryseobacterium group</taxon>
        <taxon>Chryseobacterium</taxon>
    </lineage>
</organism>
<dbReference type="RefSeq" id="WP_202089919.1">
    <property type="nucleotide sequence ID" value="NZ_JAELVM010000001.1"/>
</dbReference>